<comment type="similarity">
    <text evidence="1">Belongs to the cycloisomerase 2 family.</text>
</comment>
<dbReference type="InterPro" id="IPR050282">
    <property type="entry name" value="Cycloisomerase_2"/>
</dbReference>
<keyword evidence="3" id="KW-1185">Reference proteome</keyword>
<dbReference type="STRING" id="1462526.BN990_00780"/>
<evidence type="ECO:0000313" key="3">
    <source>
        <dbReference type="Proteomes" id="UP000028875"/>
    </source>
</evidence>
<dbReference type="PANTHER" id="PTHR30344">
    <property type="entry name" value="6-PHOSPHOGLUCONOLACTONASE-RELATED"/>
    <property type="match status" value="1"/>
</dbReference>
<dbReference type="Proteomes" id="UP000028875">
    <property type="component" value="Unassembled WGS sequence"/>
</dbReference>
<dbReference type="eggNOG" id="COG2706">
    <property type="taxonomic scope" value="Bacteria"/>
</dbReference>
<evidence type="ECO:0000313" key="2">
    <source>
        <dbReference type="EMBL" id="CDQ38510.1"/>
    </source>
</evidence>
<dbReference type="AlphaFoldDB" id="A0A024Q8K4"/>
<gene>
    <name evidence="2" type="primary">pgl_1</name>
    <name evidence="2" type="ORF">BN990_00780</name>
</gene>
<reference evidence="2 3" key="1">
    <citation type="submission" date="2014-03" db="EMBL/GenBank/DDBJ databases">
        <authorList>
            <person name="Urmite Genomes U."/>
        </authorList>
    </citation>
    <scope>NUCLEOTIDE SEQUENCE [LARGE SCALE GENOMIC DNA]</scope>
    <source>
        <strain evidence="2 3">Vm-5</strain>
    </source>
</reference>
<protein>
    <submittedName>
        <fullName evidence="2">6-phosphogluconolactonase</fullName>
    </submittedName>
</protein>
<dbReference type="RefSeq" id="WP_021289602.1">
    <property type="nucleotide sequence ID" value="NZ_BNER01000001.1"/>
</dbReference>
<dbReference type="Gene3D" id="2.130.10.10">
    <property type="entry name" value="YVTN repeat-like/Quinoprotein amine dehydrogenase"/>
    <property type="match status" value="1"/>
</dbReference>
<name>A0A024Q8K4_9BACI</name>
<accession>A0A024Q8K4</accession>
<dbReference type="Pfam" id="PF10282">
    <property type="entry name" value="Lactonase"/>
    <property type="match status" value="1"/>
</dbReference>
<dbReference type="EMBL" id="CCDP010000001">
    <property type="protein sequence ID" value="CDQ38510.1"/>
    <property type="molecule type" value="Genomic_DNA"/>
</dbReference>
<comment type="caution">
    <text evidence="2">The sequence shown here is derived from an EMBL/GenBank/DDBJ whole genome shotgun (WGS) entry which is preliminary data.</text>
</comment>
<evidence type="ECO:0000256" key="1">
    <source>
        <dbReference type="ARBA" id="ARBA00005564"/>
    </source>
</evidence>
<proteinExistence type="inferred from homology"/>
<dbReference type="InterPro" id="IPR015943">
    <property type="entry name" value="WD40/YVTN_repeat-like_dom_sf"/>
</dbReference>
<dbReference type="InterPro" id="IPR019405">
    <property type="entry name" value="Lactonase_7-beta_prop"/>
</dbReference>
<sequence>MTTKANPYHVYVGTYGEELDASIQILSLDTEARTLKLKATAKGIKNPSYLTIDKQQQLLYAVSEVDQGEVVSYLIREDNAYLTEQSYQSTYGNGPCYVTMDETESYLLTVNYGEGTTTVHQLQEDGAIGPLTDQQEYGAGSHPHTIVHLPYTHKYVVTDLGLDKLYLYRFRNGKLELINSFDTVPKSGPRHVAVAINHRKLYVVNEFNSKISVYHYNESITGLQLVQEISSLPADFEADNFGADIHIAHKKSYLYASNRGHHSIAIFKMDKDGTLSLVDYVSTVGDWPRSFALTPDENGMLIANEHSNSIVLMEIGTNGIPRYSGIEYCIDAPVCVKVK</sequence>
<dbReference type="OrthoDB" id="9790815at2"/>
<dbReference type="GO" id="GO:0017057">
    <property type="term" value="F:6-phosphogluconolactonase activity"/>
    <property type="evidence" value="ECO:0007669"/>
    <property type="project" value="TreeGrafter"/>
</dbReference>
<dbReference type="PANTHER" id="PTHR30344:SF1">
    <property type="entry name" value="6-PHOSPHOGLUCONOLACTONASE"/>
    <property type="match status" value="1"/>
</dbReference>
<dbReference type="InterPro" id="IPR011048">
    <property type="entry name" value="Haem_d1_sf"/>
</dbReference>
<reference evidence="3" key="2">
    <citation type="submission" date="2014-05" db="EMBL/GenBank/DDBJ databases">
        <title>Draft genome sequence of Virgibacillus massiliensis Vm-5.</title>
        <authorList>
            <person name="Khelaifia S."/>
            <person name="Croce O."/>
            <person name="Lagier J.C."/>
            <person name="Raoult D."/>
        </authorList>
    </citation>
    <scope>NUCLEOTIDE SEQUENCE [LARGE SCALE GENOMIC DNA]</scope>
    <source>
        <strain evidence="3">Vm-5</strain>
    </source>
</reference>
<dbReference type="SUPFAM" id="SSF51004">
    <property type="entry name" value="C-terminal (heme d1) domain of cytochrome cd1-nitrite reductase"/>
    <property type="match status" value="1"/>
</dbReference>
<organism evidence="2 3">
    <name type="scientific">Virgibacillus massiliensis</name>
    <dbReference type="NCBI Taxonomy" id="1462526"/>
    <lineage>
        <taxon>Bacteria</taxon>
        <taxon>Bacillati</taxon>
        <taxon>Bacillota</taxon>
        <taxon>Bacilli</taxon>
        <taxon>Bacillales</taxon>
        <taxon>Bacillaceae</taxon>
        <taxon>Virgibacillus</taxon>
    </lineage>
</organism>